<dbReference type="Gene3D" id="2.40.30.170">
    <property type="match status" value="1"/>
</dbReference>
<proteinExistence type="inferred from homology"/>
<keyword evidence="8 9" id="KW-0472">Membrane</keyword>
<protein>
    <recommendedName>
        <fullName evidence="9">Membrane fusion protein (MFP) family protein</fullName>
    </recommendedName>
</protein>
<evidence type="ECO:0000256" key="5">
    <source>
        <dbReference type="ARBA" id="ARBA00022519"/>
    </source>
</evidence>
<evidence type="ECO:0000256" key="3">
    <source>
        <dbReference type="ARBA" id="ARBA00022448"/>
    </source>
</evidence>
<dbReference type="InterPro" id="IPR010129">
    <property type="entry name" value="T1SS_HlyD"/>
</dbReference>
<dbReference type="InterPro" id="IPR058982">
    <property type="entry name" value="Beta-barrel_AprE"/>
</dbReference>
<dbReference type="NCBIfam" id="TIGR01843">
    <property type="entry name" value="type_I_hlyD"/>
    <property type="match status" value="1"/>
</dbReference>
<evidence type="ECO:0000256" key="8">
    <source>
        <dbReference type="ARBA" id="ARBA00023136"/>
    </source>
</evidence>
<evidence type="ECO:0000256" key="9">
    <source>
        <dbReference type="RuleBase" id="RU365093"/>
    </source>
</evidence>
<dbReference type="PRINTS" id="PR01490">
    <property type="entry name" value="RTXTOXIND"/>
</dbReference>
<evidence type="ECO:0000256" key="4">
    <source>
        <dbReference type="ARBA" id="ARBA00022475"/>
    </source>
</evidence>
<keyword evidence="5 9" id="KW-0997">Cell inner membrane</keyword>
<dbReference type="Proteomes" id="UP000679575">
    <property type="component" value="Chromosome"/>
</dbReference>
<keyword evidence="7 9" id="KW-1133">Transmembrane helix</keyword>
<dbReference type="EMBL" id="CP073587">
    <property type="protein sequence ID" value="QUN06195.1"/>
    <property type="molecule type" value="Genomic_DNA"/>
</dbReference>
<dbReference type="SUPFAM" id="SSF111369">
    <property type="entry name" value="HlyD-like secretion proteins"/>
    <property type="match status" value="1"/>
</dbReference>
<dbReference type="Pfam" id="PF26002">
    <property type="entry name" value="Beta-barrel_AprE"/>
    <property type="match status" value="1"/>
</dbReference>
<evidence type="ECO:0000259" key="12">
    <source>
        <dbReference type="Pfam" id="PF26002"/>
    </source>
</evidence>
<evidence type="ECO:0000256" key="2">
    <source>
        <dbReference type="ARBA" id="ARBA00009477"/>
    </source>
</evidence>
<dbReference type="Gene3D" id="2.40.50.100">
    <property type="match status" value="1"/>
</dbReference>
<feature type="domain" description="AprE-like beta-barrel" evidence="12">
    <location>
        <begin position="347"/>
        <end position="437"/>
    </location>
</feature>
<comment type="similarity">
    <text evidence="2 9">Belongs to the membrane fusion protein (MFP) (TC 8.A.1) family.</text>
</comment>
<evidence type="ECO:0000313" key="13">
    <source>
        <dbReference type="EMBL" id="QUN06195.1"/>
    </source>
</evidence>
<evidence type="ECO:0000256" key="10">
    <source>
        <dbReference type="SAM" id="Coils"/>
    </source>
</evidence>
<evidence type="ECO:0000259" key="11">
    <source>
        <dbReference type="Pfam" id="PF25994"/>
    </source>
</evidence>
<keyword evidence="10" id="KW-0175">Coiled coil</keyword>
<keyword evidence="4 9" id="KW-1003">Cell membrane</keyword>
<dbReference type="PROSITE" id="PS00543">
    <property type="entry name" value="HLYD_FAMILY"/>
    <property type="match status" value="1"/>
</dbReference>
<organism evidence="13 14">
    <name type="scientific">Shewanella yunxiaonensis</name>
    <dbReference type="NCBI Taxonomy" id="2829809"/>
    <lineage>
        <taxon>Bacteria</taxon>
        <taxon>Pseudomonadati</taxon>
        <taxon>Pseudomonadota</taxon>
        <taxon>Gammaproteobacteria</taxon>
        <taxon>Alteromonadales</taxon>
        <taxon>Shewanellaceae</taxon>
        <taxon>Shewanella</taxon>
    </lineage>
</organism>
<keyword evidence="3 9" id="KW-0813">Transport</keyword>
<name>A0ABX7YTU1_9GAMM</name>
<evidence type="ECO:0000256" key="6">
    <source>
        <dbReference type="ARBA" id="ARBA00022692"/>
    </source>
</evidence>
<keyword evidence="6 9" id="KW-0812">Transmembrane</keyword>
<dbReference type="PANTHER" id="PTHR30386:SF26">
    <property type="entry name" value="TRANSPORT PROTEIN COMB"/>
    <property type="match status" value="1"/>
</dbReference>
<accession>A0ABX7YTU1</accession>
<dbReference type="InterPro" id="IPR058781">
    <property type="entry name" value="HH_AprE-like"/>
</dbReference>
<dbReference type="InterPro" id="IPR050739">
    <property type="entry name" value="MFP"/>
</dbReference>
<keyword evidence="14" id="KW-1185">Reference proteome</keyword>
<comment type="subcellular location">
    <subcellularLocation>
        <location evidence="1 9">Cell inner membrane</location>
        <topology evidence="1 9">Single-pass membrane protein</topology>
    </subcellularLocation>
</comment>
<feature type="coiled-coil region" evidence="10">
    <location>
        <begin position="169"/>
        <end position="210"/>
    </location>
</feature>
<gene>
    <name evidence="13" type="ORF">KDN34_01610</name>
</gene>
<feature type="transmembrane region" description="Helical" evidence="9">
    <location>
        <begin position="30"/>
        <end position="51"/>
    </location>
</feature>
<dbReference type="RefSeq" id="WP_212595211.1">
    <property type="nucleotide sequence ID" value="NZ_CP073587.1"/>
</dbReference>
<evidence type="ECO:0000313" key="14">
    <source>
        <dbReference type="Proteomes" id="UP000679575"/>
    </source>
</evidence>
<evidence type="ECO:0000256" key="7">
    <source>
        <dbReference type="ARBA" id="ARBA00022989"/>
    </source>
</evidence>
<evidence type="ECO:0000256" key="1">
    <source>
        <dbReference type="ARBA" id="ARBA00004377"/>
    </source>
</evidence>
<feature type="domain" description="AprE-like long alpha-helical hairpin" evidence="11">
    <location>
        <begin position="104"/>
        <end position="305"/>
    </location>
</feature>
<dbReference type="InterPro" id="IPR006144">
    <property type="entry name" value="Secretion_HlyD_CS"/>
</dbReference>
<reference evidence="13 14" key="1">
    <citation type="submission" date="2021-04" db="EMBL/GenBank/DDBJ databases">
        <title>Novel species identification of genus Shewanella.</title>
        <authorList>
            <person name="Liu G."/>
        </authorList>
    </citation>
    <scope>NUCLEOTIDE SEQUENCE [LARGE SCALE GENOMIC DNA]</scope>
    <source>
        <strain evidence="13 14">FJAT-54481</strain>
    </source>
</reference>
<dbReference type="PANTHER" id="PTHR30386">
    <property type="entry name" value="MEMBRANE FUSION SUBUNIT OF EMRAB-TOLC MULTIDRUG EFFLUX PUMP"/>
    <property type="match status" value="1"/>
</dbReference>
<dbReference type="Pfam" id="PF25994">
    <property type="entry name" value="HH_AprE"/>
    <property type="match status" value="1"/>
</dbReference>
<sequence>MSKHLTASDLEMVDDVYGAMLTEAPSSHKLIIWAMATMMLCFILWSAFATLDRVTRGVGKVIPSSQVQVIQSLDGGILQELYVQEGMLVKKGQPLVRIDDTRFRADAAQQQQEVYTLRANVIRLSAELNSIFISDVAQDWREQVKILKKPPVFSDDLHTQDPALVKSQLDQYNGRLDNLNNQVEILARQIQQRQQENEELSSKINTLNTSFQLVTRELELTKPLASKGVVPEVELLKLERNVNDIKGQLTSLRVTRPKVKAAMDEAILKRREAVLQYAADARAQLNDMQAKLSRMTEAQVGAQDKVNKAIIVSPVNGTVKTISINTLGGVVQPGVNIMEIVPSEDQLLIETKILPKDIAFLHPGLPAMVKVTAYDFTRYGGLKGTVEQISADTTQDDKGNSFYLVKVRTESSSLTKEDGTKMPIIPGMLTSVDVITGKRTVLEYILNPILRAKETALRER</sequence>